<comment type="caution">
    <text evidence="3">The sequence shown here is derived from an EMBL/GenBank/DDBJ whole genome shotgun (WGS) entry which is preliminary data.</text>
</comment>
<dbReference type="InterPro" id="IPR027409">
    <property type="entry name" value="GroEL-like_apical_dom_sf"/>
</dbReference>
<evidence type="ECO:0000256" key="1">
    <source>
        <dbReference type="ARBA" id="ARBA00006607"/>
    </source>
</evidence>
<evidence type="ECO:0000313" key="3">
    <source>
        <dbReference type="EMBL" id="KAK0580139.1"/>
    </source>
</evidence>
<dbReference type="InterPro" id="IPR001844">
    <property type="entry name" value="Cpn60/GroEL"/>
</dbReference>
<name>A0AA39RZR4_ACESA</name>
<dbReference type="EMBL" id="JAUESC010000385">
    <property type="protein sequence ID" value="KAK0580139.1"/>
    <property type="molecule type" value="Genomic_DNA"/>
</dbReference>
<dbReference type="GO" id="GO:0005524">
    <property type="term" value="F:ATP binding"/>
    <property type="evidence" value="ECO:0007669"/>
    <property type="project" value="InterPro"/>
</dbReference>
<evidence type="ECO:0000313" key="4">
    <source>
        <dbReference type="Proteomes" id="UP001168877"/>
    </source>
</evidence>
<reference evidence="3" key="1">
    <citation type="journal article" date="2022" name="Plant J.">
        <title>Strategies of tolerance reflected in two North American maple genomes.</title>
        <authorList>
            <person name="McEvoy S.L."/>
            <person name="Sezen U.U."/>
            <person name="Trouern-Trend A."/>
            <person name="McMahon S.M."/>
            <person name="Schaberg P.G."/>
            <person name="Yang J."/>
            <person name="Wegrzyn J.L."/>
            <person name="Swenson N.G."/>
        </authorList>
    </citation>
    <scope>NUCLEOTIDE SEQUENCE</scope>
    <source>
        <strain evidence="3">NS2018</strain>
    </source>
</reference>
<keyword evidence="2" id="KW-0143">Chaperone</keyword>
<dbReference type="GO" id="GO:0042026">
    <property type="term" value="P:protein refolding"/>
    <property type="evidence" value="ECO:0007669"/>
    <property type="project" value="InterPro"/>
</dbReference>
<dbReference type="Proteomes" id="UP001168877">
    <property type="component" value="Unassembled WGS sequence"/>
</dbReference>
<gene>
    <name evidence="3" type="ORF">LWI29_036941</name>
</gene>
<sequence>MYGVASKLASSISSASASKKWVCSRFICNRNYVAKDINFGVGAQAAMLEGVSEVAEAVKTTMGLGPKGRNVIVEKSMGNPEVSKDGVTVTNKVAGDGTTYANVLTQAILTELCKSIADMRSGINMAVDAVISDLKRRARMISTLEEITQVATIFANGEHEIGELIARAMERVGKEGIIIVSDGITQDNELEVVEGKGMKLARETIKSSDLDVLQELQNPLILIYGKEILDSLSIAYMFVLVEKEKREVLVVAEDVEGDALDLLFLSRNLGGSKQVCAIKAPGFGENRRANLEDLAILTGGEVIYKDPNRGNVNMEMFGTAKKVKF</sequence>
<comment type="similarity">
    <text evidence="1">Belongs to the chaperonin (HSP60) family.</text>
</comment>
<dbReference type="AlphaFoldDB" id="A0AA39RZR4"/>
<dbReference type="Gene3D" id="3.50.7.10">
    <property type="entry name" value="GroEL"/>
    <property type="match status" value="1"/>
</dbReference>
<dbReference type="SUPFAM" id="SSF52029">
    <property type="entry name" value="GroEL apical domain-like"/>
    <property type="match status" value="1"/>
</dbReference>
<dbReference type="Gene3D" id="1.10.560.10">
    <property type="entry name" value="GroEL-like equatorial domain"/>
    <property type="match status" value="1"/>
</dbReference>
<reference evidence="3" key="2">
    <citation type="submission" date="2023-06" db="EMBL/GenBank/DDBJ databases">
        <authorList>
            <person name="Swenson N.G."/>
            <person name="Wegrzyn J.L."/>
            <person name="Mcevoy S.L."/>
        </authorList>
    </citation>
    <scope>NUCLEOTIDE SEQUENCE</scope>
    <source>
        <strain evidence="3">NS2018</strain>
        <tissue evidence="3">Leaf</tissue>
    </source>
</reference>
<dbReference type="GO" id="GO:0140662">
    <property type="term" value="F:ATP-dependent protein folding chaperone"/>
    <property type="evidence" value="ECO:0007669"/>
    <property type="project" value="InterPro"/>
</dbReference>
<organism evidence="3 4">
    <name type="scientific">Acer saccharum</name>
    <name type="common">Sugar maple</name>
    <dbReference type="NCBI Taxonomy" id="4024"/>
    <lineage>
        <taxon>Eukaryota</taxon>
        <taxon>Viridiplantae</taxon>
        <taxon>Streptophyta</taxon>
        <taxon>Embryophyta</taxon>
        <taxon>Tracheophyta</taxon>
        <taxon>Spermatophyta</taxon>
        <taxon>Magnoliopsida</taxon>
        <taxon>eudicotyledons</taxon>
        <taxon>Gunneridae</taxon>
        <taxon>Pentapetalae</taxon>
        <taxon>rosids</taxon>
        <taxon>malvids</taxon>
        <taxon>Sapindales</taxon>
        <taxon>Sapindaceae</taxon>
        <taxon>Hippocastanoideae</taxon>
        <taxon>Acereae</taxon>
        <taxon>Acer</taxon>
    </lineage>
</organism>
<accession>A0AA39RZR4</accession>
<keyword evidence="4" id="KW-1185">Reference proteome</keyword>
<proteinExistence type="inferred from homology"/>
<dbReference type="PANTHER" id="PTHR45633">
    <property type="entry name" value="60 KDA HEAT SHOCK PROTEIN, MITOCHONDRIAL"/>
    <property type="match status" value="1"/>
</dbReference>
<protein>
    <submittedName>
        <fullName evidence="3">Uncharacterized protein</fullName>
    </submittedName>
</protein>
<dbReference type="SUPFAM" id="SSF48592">
    <property type="entry name" value="GroEL equatorial domain-like"/>
    <property type="match status" value="1"/>
</dbReference>
<evidence type="ECO:0000256" key="2">
    <source>
        <dbReference type="ARBA" id="ARBA00023186"/>
    </source>
</evidence>
<dbReference type="InterPro" id="IPR027413">
    <property type="entry name" value="GROEL-like_equatorial_sf"/>
</dbReference>